<protein>
    <submittedName>
        <fullName evidence="7">LOB domain-containing protein 6</fullName>
        <ecNumber evidence="7">6.3.5.5</ecNumber>
    </submittedName>
</protein>
<evidence type="ECO:0000313" key="7">
    <source>
        <dbReference type="EMBL" id="PKA56232.1"/>
    </source>
</evidence>
<dbReference type="GO" id="GO:0005634">
    <property type="term" value="C:nucleus"/>
    <property type="evidence" value="ECO:0007669"/>
    <property type="project" value="UniProtKB-SubCell"/>
</dbReference>
<dbReference type="Pfam" id="PF03195">
    <property type="entry name" value="LOB"/>
    <property type="match status" value="1"/>
</dbReference>
<dbReference type="PROSITE" id="PS50891">
    <property type="entry name" value="LOB"/>
    <property type="match status" value="1"/>
</dbReference>
<keyword evidence="8" id="KW-1185">Reference proteome</keyword>
<evidence type="ECO:0000256" key="4">
    <source>
        <dbReference type="ARBA" id="ARBA00023242"/>
    </source>
</evidence>
<dbReference type="Proteomes" id="UP000236161">
    <property type="component" value="Unassembled WGS sequence"/>
</dbReference>
<dbReference type="STRING" id="1088818.A0A2I0AKY9"/>
<dbReference type="EC" id="6.3.5.5" evidence="7"/>
<keyword evidence="4" id="KW-0539">Nucleus</keyword>
<sequence length="248" mass="25946">MESLALTAMGNGHGGGASAASAAAPGLAPNSSSSSSSLSAAAGAGGQTANSPCAGCKFLRRKCQPDCVFAPYFPPDQPQKFVNVHRVFGASNVTKILNELHPLQREDAVNSLAYEAEMRLRDPVYGCVGIISLLQHQLRQLQIDLSRARSELSKYQSAAAGLGMEHFLIPVGQQQQQQQQQRMVMMRGYASAADQQMGNGGVAYDPGLMAAMTAPATAAAAMGQFNGQFARSGTAARGDDRHSTLGST</sequence>
<evidence type="ECO:0000256" key="1">
    <source>
        <dbReference type="ARBA" id="ARBA00004123"/>
    </source>
</evidence>
<evidence type="ECO:0000256" key="5">
    <source>
        <dbReference type="SAM" id="Coils"/>
    </source>
</evidence>
<proteinExistence type="inferred from homology"/>
<evidence type="ECO:0000256" key="3">
    <source>
        <dbReference type="ARBA" id="ARBA00022473"/>
    </source>
</evidence>
<organism evidence="7 8">
    <name type="scientific">Apostasia shenzhenica</name>
    <dbReference type="NCBI Taxonomy" id="1088818"/>
    <lineage>
        <taxon>Eukaryota</taxon>
        <taxon>Viridiplantae</taxon>
        <taxon>Streptophyta</taxon>
        <taxon>Embryophyta</taxon>
        <taxon>Tracheophyta</taxon>
        <taxon>Spermatophyta</taxon>
        <taxon>Magnoliopsida</taxon>
        <taxon>Liliopsida</taxon>
        <taxon>Asparagales</taxon>
        <taxon>Orchidaceae</taxon>
        <taxon>Apostasioideae</taxon>
        <taxon>Apostasia</taxon>
    </lineage>
</organism>
<feature type="domain" description="LOB" evidence="6">
    <location>
        <begin position="51"/>
        <end position="152"/>
    </location>
</feature>
<reference evidence="7 8" key="1">
    <citation type="journal article" date="2017" name="Nature">
        <title>The Apostasia genome and the evolution of orchids.</title>
        <authorList>
            <person name="Zhang G.Q."/>
            <person name="Liu K.W."/>
            <person name="Li Z."/>
            <person name="Lohaus R."/>
            <person name="Hsiao Y.Y."/>
            <person name="Niu S.C."/>
            <person name="Wang J.Y."/>
            <person name="Lin Y.C."/>
            <person name="Xu Q."/>
            <person name="Chen L.J."/>
            <person name="Yoshida K."/>
            <person name="Fujiwara S."/>
            <person name="Wang Z.W."/>
            <person name="Zhang Y.Q."/>
            <person name="Mitsuda N."/>
            <person name="Wang M."/>
            <person name="Liu G.H."/>
            <person name="Pecoraro L."/>
            <person name="Huang H.X."/>
            <person name="Xiao X.J."/>
            <person name="Lin M."/>
            <person name="Wu X.Y."/>
            <person name="Wu W.L."/>
            <person name="Chen Y.Y."/>
            <person name="Chang S.B."/>
            <person name="Sakamoto S."/>
            <person name="Ohme-Takagi M."/>
            <person name="Yagi M."/>
            <person name="Zeng S.J."/>
            <person name="Shen C.Y."/>
            <person name="Yeh C.M."/>
            <person name="Luo Y.B."/>
            <person name="Tsai W.C."/>
            <person name="Van de Peer Y."/>
            <person name="Liu Z.J."/>
        </authorList>
    </citation>
    <scope>NUCLEOTIDE SEQUENCE [LARGE SCALE GENOMIC DNA]</scope>
    <source>
        <strain evidence="8">cv. Shenzhen</strain>
        <tissue evidence="7">Stem</tissue>
    </source>
</reference>
<dbReference type="PANTHER" id="PTHR31301">
    <property type="entry name" value="LOB DOMAIN-CONTAINING PROTEIN 4-RELATED"/>
    <property type="match status" value="1"/>
</dbReference>
<evidence type="ECO:0000256" key="2">
    <source>
        <dbReference type="ARBA" id="ARBA00005474"/>
    </source>
</evidence>
<dbReference type="AlphaFoldDB" id="A0A2I0AKY9"/>
<dbReference type="EMBL" id="KZ451974">
    <property type="protein sequence ID" value="PKA56232.1"/>
    <property type="molecule type" value="Genomic_DNA"/>
</dbReference>
<feature type="coiled-coil region" evidence="5">
    <location>
        <begin position="131"/>
        <end position="158"/>
    </location>
</feature>
<dbReference type="InterPro" id="IPR004883">
    <property type="entry name" value="LOB"/>
</dbReference>
<dbReference type="PANTHER" id="PTHR31301:SF83">
    <property type="entry name" value="PROTEIN ASYMMETRIC LEAVES 2"/>
    <property type="match status" value="1"/>
</dbReference>
<dbReference type="GO" id="GO:0004088">
    <property type="term" value="F:carbamoyl-phosphate synthase (glutamine-hydrolyzing) activity"/>
    <property type="evidence" value="ECO:0007669"/>
    <property type="project" value="UniProtKB-EC"/>
</dbReference>
<comment type="subcellular location">
    <subcellularLocation>
        <location evidence="1">Nucleus</location>
    </subcellularLocation>
</comment>
<keyword evidence="3" id="KW-0217">Developmental protein</keyword>
<dbReference type="OrthoDB" id="2016447at2759"/>
<accession>A0A2I0AKY9</accession>
<gene>
    <name evidence="7" type="primary">LBD6</name>
    <name evidence="7" type="ORF">AXF42_Ash011161</name>
</gene>
<comment type="similarity">
    <text evidence="2">Belongs to the LOB domain-containing protein family.</text>
</comment>
<evidence type="ECO:0000313" key="8">
    <source>
        <dbReference type="Proteomes" id="UP000236161"/>
    </source>
</evidence>
<evidence type="ECO:0000259" key="6">
    <source>
        <dbReference type="PROSITE" id="PS50891"/>
    </source>
</evidence>
<keyword evidence="7" id="KW-0436">Ligase</keyword>
<keyword evidence="5" id="KW-0175">Coiled coil</keyword>
<name>A0A2I0AKY9_9ASPA</name>